<accession>A0AAD8HT39</accession>
<evidence type="ECO:0000313" key="1">
    <source>
        <dbReference type="EMBL" id="KAK1372954.1"/>
    </source>
</evidence>
<evidence type="ECO:0000313" key="2">
    <source>
        <dbReference type="Proteomes" id="UP001237642"/>
    </source>
</evidence>
<dbReference type="AlphaFoldDB" id="A0AAD8HT39"/>
<proteinExistence type="predicted"/>
<sequence>MTERLHVEEEEEEGWEINELVKEVVAEKYYVGCFHANRSVTMKLIESLLCRVWGEQKECKVKKIYQERWKTIIGISCSSSSVGDILLEKGSWIFKIGILVLDKWPMSGKWQDANLNRYRLWVRETKHLQGYKTLS</sequence>
<comment type="caution">
    <text evidence="1">The sequence shown here is derived from an EMBL/GenBank/DDBJ whole genome shotgun (WGS) entry which is preliminary data.</text>
</comment>
<evidence type="ECO:0008006" key="3">
    <source>
        <dbReference type="Google" id="ProtNLM"/>
    </source>
</evidence>
<dbReference type="EMBL" id="JAUIZM010000007">
    <property type="protein sequence ID" value="KAK1372954.1"/>
    <property type="molecule type" value="Genomic_DNA"/>
</dbReference>
<reference evidence="1" key="1">
    <citation type="submission" date="2023-02" db="EMBL/GenBank/DDBJ databases">
        <title>Genome of toxic invasive species Heracleum sosnowskyi carries increased number of genes despite the absence of recent whole-genome duplications.</title>
        <authorList>
            <person name="Schelkunov M."/>
            <person name="Shtratnikova V."/>
            <person name="Makarenko M."/>
            <person name="Klepikova A."/>
            <person name="Omelchenko D."/>
            <person name="Novikova G."/>
            <person name="Obukhova E."/>
            <person name="Bogdanov V."/>
            <person name="Penin A."/>
            <person name="Logacheva M."/>
        </authorList>
    </citation>
    <scope>NUCLEOTIDE SEQUENCE</scope>
    <source>
        <strain evidence="1">Hsosn_3</strain>
        <tissue evidence="1">Leaf</tissue>
    </source>
</reference>
<dbReference type="Proteomes" id="UP001237642">
    <property type="component" value="Unassembled WGS sequence"/>
</dbReference>
<name>A0AAD8HT39_9APIA</name>
<gene>
    <name evidence="1" type="ORF">POM88_029147</name>
</gene>
<keyword evidence="2" id="KW-1185">Reference proteome</keyword>
<organism evidence="1 2">
    <name type="scientific">Heracleum sosnowskyi</name>
    <dbReference type="NCBI Taxonomy" id="360622"/>
    <lineage>
        <taxon>Eukaryota</taxon>
        <taxon>Viridiplantae</taxon>
        <taxon>Streptophyta</taxon>
        <taxon>Embryophyta</taxon>
        <taxon>Tracheophyta</taxon>
        <taxon>Spermatophyta</taxon>
        <taxon>Magnoliopsida</taxon>
        <taxon>eudicotyledons</taxon>
        <taxon>Gunneridae</taxon>
        <taxon>Pentapetalae</taxon>
        <taxon>asterids</taxon>
        <taxon>campanulids</taxon>
        <taxon>Apiales</taxon>
        <taxon>Apiaceae</taxon>
        <taxon>Apioideae</taxon>
        <taxon>apioid superclade</taxon>
        <taxon>Tordylieae</taxon>
        <taxon>Tordyliinae</taxon>
        <taxon>Heracleum</taxon>
    </lineage>
</organism>
<reference evidence="1" key="2">
    <citation type="submission" date="2023-05" db="EMBL/GenBank/DDBJ databases">
        <authorList>
            <person name="Schelkunov M.I."/>
        </authorList>
    </citation>
    <scope>NUCLEOTIDE SEQUENCE</scope>
    <source>
        <strain evidence="1">Hsosn_3</strain>
        <tissue evidence="1">Leaf</tissue>
    </source>
</reference>
<protein>
    <recommendedName>
        <fullName evidence="3">DUF4283 domain-containing protein</fullName>
    </recommendedName>
</protein>